<evidence type="ECO:0000313" key="4">
    <source>
        <dbReference type="Proteomes" id="UP000512167"/>
    </source>
</evidence>
<reference evidence="3 4" key="1">
    <citation type="submission" date="2020-04" db="EMBL/GenBank/DDBJ databases">
        <authorList>
            <person name="Zheng R.K."/>
            <person name="Sun C.M."/>
        </authorList>
    </citation>
    <scope>NUCLEOTIDE SEQUENCE [LARGE SCALE GENOMIC DNA]</scope>
    <source>
        <strain evidence="4">zrk29</strain>
    </source>
</reference>
<protein>
    <submittedName>
        <fullName evidence="3">Transposase</fullName>
    </submittedName>
</protein>
<dbReference type="PANTHER" id="PTHR37023:SF1">
    <property type="entry name" value="ISSOD25 TRANSPOSASE TNPA_ISSOD25"/>
    <property type="match status" value="1"/>
</dbReference>
<sequence length="297" mass="35512">MHILTLENIINNVNRMIACKDFSYGYVFYECPNCDHYHISGLSCHSRFCASCGKIYRERCANEIAKKCLNVPHRQFVFSIAEELRINFRLYRNLYHELFKAVDDVFVYLIQGKSKIAKNDDRELGYISFLHTFGRDLKFNPHIHVLMAERIIDNDLKFKKYDYFNFESLGKAFMNQLLKRIYHYLKENTSKYELVKFSRLRNYLYKQLKDGFYTYGPKLKNNTKVSIKNITRYIARYAGHPAMSESRIINVNYDNHTITYYYDPHEDDGLEKNQKQGRQYVTESVFKFIKKLIILFP</sequence>
<proteinExistence type="predicted"/>
<dbReference type="InterPro" id="IPR026889">
    <property type="entry name" value="Zn_Tnp"/>
</dbReference>
<dbReference type="KEGG" id="tbk:HF295_06190"/>
<dbReference type="GO" id="GO:0004803">
    <property type="term" value="F:transposase activity"/>
    <property type="evidence" value="ECO:0007669"/>
    <property type="project" value="InterPro"/>
</dbReference>
<gene>
    <name evidence="3" type="ORF">HF295_06190</name>
</gene>
<evidence type="ECO:0000259" key="1">
    <source>
        <dbReference type="Pfam" id="PF04986"/>
    </source>
</evidence>
<dbReference type="RefSeq" id="WP_312031297.1">
    <property type="nucleotide sequence ID" value="NZ_CP051151.1"/>
</dbReference>
<feature type="domain" description="Transposase zinc-binding" evidence="2">
    <location>
        <begin position="8"/>
        <end position="80"/>
    </location>
</feature>
<dbReference type="Pfam" id="PF04986">
    <property type="entry name" value="Y2_Tnp"/>
    <property type="match status" value="1"/>
</dbReference>
<name>A0A7L6N7D0_9MOLU</name>
<keyword evidence="4" id="KW-1185">Reference proteome</keyword>
<dbReference type="Proteomes" id="UP000512167">
    <property type="component" value="Chromosome"/>
</dbReference>
<accession>A0A7L6N7D0</accession>
<dbReference type="InterPro" id="IPR007069">
    <property type="entry name" value="Transposase_32"/>
</dbReference>
<dbReference type="PANTHER" id="PTHR37023">
    <property type="entry name" value="TRANSPOSASE"/>
    <property type="match status" value="1"/>
</dbReference>
<dbReference type="Pfam" id="PF14319">
    <property type="entry name" value="Zn_Tnp_IS91"/>
    <property type="match status" value="1"/>
</dbReference>
<organism evidence="3 4">
    <name type="scientific">Hujiaoplasma nucleasis</name>
    <dbReference type="NCBI Taxonomy" id="2725268"/>
    <lineage>
        <taxon>Bacteria</taxon>
        <taxon>Bacillati</taxon>
        <taxon>Mycoplasmatota</taxon>
        <taxon>Mollicutes</taxon>
        <taxon>Candidatus Izemoplasmatales</taxon>
        <taxon>Hujiaoplasmataceae</taxon>
        <taxon>Hujiaoplasma</taxon>
    </lineage>
</organism>
<dbReference type="EMBL" id="CP051151">
    <property type="protein sequence ID" value="QLY40459.1"/>
    <property type="molecule type" value="Genomic_DNA"/>
</dbReference>
<feature type="domain" description="Transposase IS801/IS1294" evidence="1">
    <location>
        <begin position="125"/>
        <end position="295"/>
    </location>
</feature>
<dbReference type="GO" id="GO:0003677">
    <property type="term" value="F:DNA binding"/>
    <property type="evidence" value="ECO:0007669"/>
    <property type="project" value="InterPro"/>
</dbReference>
<evidence type="ECO:0000313" key="3">
    <source>
        <dbReference type="EMBL" id="QLY40459.1"/>
    </source>
</evidence>
<dbReference type="AlphaFoldDB" id="A0A7L6N7D0"/>
<dbReference type="GO" id="GO:0006313">
    <property type="term" value="P:DNA transposition"/>
    <property type="evidence" value="ECO:0007669"/>
    <property type="project" value="InterPro"/>
</dbReference>
<evidence type="ECO:0000259" key="2">
    <source>
        <dbReference type="Pfam" id="PF14319"/>
    </source>
</evidence>